<dbReference type="GO" id="GO:0038098">
    <property type="term" value="P:sequestering of BMP from receptor via BMP binding"/>
    <property type="evidence" value="ECO:0007669"/>
    <property type="project" value="TreeGrafter"/>
</dbReference>
<accession>A0A7R9FQS1</accession>
<dbReference type="GO" id="GO:0009887">
    <property type="term" value="P:animal organ morphogenesis"/>
    <property type="evidence" value="ECO:0007669"/>
    <property type="project" value="TreeGrafter"/>
</dbReference>
<feature type="domain" description="CTCK" evidence="7">
    <location>
        <begin position="19"/>
        <end position="109"/>
    </location>
</feature>
<dbReference type="InterPro" id="IPR029034">
    <property type="entry name" value="Cystine-knot_cytokine"/>
</dbReference>
<keyword evidence="4" id="KW-1015">Disulfide bond</keyword>
<keyword evidence="3" id="KW-0732">Signal</keyword>
<dbReference type="EMBL" id="CAJPEV010003534">
    <property type="protein sequence ID" value="CAG0899964.1"/>
    <property type="molecule type" value="Genomic_DNA"/>
</dbReference>
<dbReference type="EMBL" id="LR903051">
    <property type="protein sequence ID" value="CAD7251417.1"/>
    <property type="molecule type" value="Genomic_DNA"/>
</dbReference>
<dbReference type="GO" id="GO:0036122">
    <property type="term" value="F:BMP binding"/>
    <property type="evidence" value="ECO:0007669"/>
    <property type="project" value="TreeGrafter"/>
</dbReference>
<dbReference type="AlphaFoldDB" id="A0A7R9FQS1"/>
<evidence type="ECO:0000256" key="3">
    <source>
        <dbReference type="ARBA" id="ARBA00022729"/>
    </source>
</evidence>
<evidence type="ECO:0000313" key="9">
    <source>
        <dbReference type="Proteomes" id="UP000677054"/>
    </source>
</evidence>
<sequence>MLCHAVHNIVLYPEKHAWCKLTPIRQIVTGSGCGNVELENNVCVGTCFSYTVPQTIPKSPADDLLHYCDSCQPSEYYWKSVYLECEEGNKKKEERKVQIITGCGCSGCSEPPLNAFDLDDLDPSHNDVALRTPAKGDRDRNRDEEGEDADGDERVEVEGGSEAEGGEDEGEGGGGDEVGNTTLGPDLLKDVVDRERPSMSERQRDDLRRLHLDAFRLGSEFASGLHRDPDPEDEREPPTDGGGNEIGESP</sequence>
<evidence type="ECO:0000256" key="2">
    <source>
        <dbReference type="ARBA" id="ARBA00022525"/>
    </source>
</evidence>
<feature type="compositionally biased region" description="Basic and acidic residues" evidence="6">
    <location>
        <begin position="187"/>
        <end position="214"/>
    </location>
</feature>
<dbReference type="PANTHER" id="PTHR15283">
    <property type="entry name" value="GREMLIN 1"/>
    <property type="match status" value="1"/>
</dbReference>
<evidence type="ECO:0000256" key="4">
    <source>
        <dbReference type="ARBA" id="ARBA00023157"/>
    </source>
</evidence>
<dbReference type="Pfam" id="PF03045">
    <property type="entry name" value="DAN"/>
    <property type="match status" value="1"/>
</dbReference>
<dbReference type="PROSITE" id="PS01225">
    <property type="entry name" value="CTCK_2"/>
    <property type="match status" value="1"/>
</dbReference>
<evidence type="ECO:0000256" key="1">
    <source>
        <dbReference type="ARBA" id="ARBA00004613"/>
    </source>
</evidence>
<dbReference type="PANTHER" id="PTHR15283:SF5">
    <property type="entry name" value="NEUROBLASTOMA SUPPRESSOR OF TUMORIGENICITY 1"/>
    <property type="match status" value="1"/>
</dbReference>
<comment type="subcellular location">
    <subcellularLocation>
        <location evidence="1">Secreted</location>
    </subcellularLocation>
</comment>
<feature type="compositionally biased region" description="Gly residues" evidence="6">
    <location>
        <begin position="240"/>
        <end position="250"/>
    </location>
</feature>
<dbReference type="InterPro" id="IPR006207">
    <property type="entry name" value="Cys_knot_C"/>
</dbReference>
<feature type="compositionally biased region" description="Basic and acidic residues" evidence="6">
    <location>
        <begin position="134"/>
        <end position="143"/>
    </location>
</feature>
<feature type="compositionally biased region" description="Acidic residues" evidence="6">
    <location>
        <begin position="158"/>
        <end position="171"/>
    </location>
</feature>
<reference evidence="8" key="1">
    <citation type="submission" date="2020-11" db="EMBL/GenBank/DDBJ databases">
        <authorList>
            <person name="Tran Van P."/>
        </authorList>
    </citation>
    <scope>NUCLEOTIDE SEQUENCE</scope>
</reference>
<evidence type="ECO:0000256" key="5">
    <source>
        <dbReference type="PROSITE-ProRule" id="PRU00039"/>
    </source>
</evidence>
<keyword evidence="2" id="KW-0964">Secreted</keyword>
<dbReference type="SMART" id="SM00041">
    <property type="entry name" value="CT"/>
    <property type="match status" value="1"/>
</dbReference>
<dbReference type="Proteomes" id="UP000677054">
    <property type="component" value="Unassembled WGS sequence"/>
</dbReference>
<gene>
    <name evidence="8" type="ORF">DSTB1V02_LOCUS11184</name>
</gene>
<keyword evidence="9" id="KW-1185">Reference proteome</keyword>
<evidence type="ECO:0000313" key="8">
    <source>
        <dbReference type="EMBL" id="CAD7251417.1"/>
    </source>
</evidence>
<proteinExistence type="predicted"/>
<name>A0A7R9FQS1_9CRUS</name>
<dbReference type="GO" id="GO:0005615">
    <property type="term" value="C:extracellular space"/>
    <property type="evidence" value="ECO:0007669"/>
    <property type="project" value="TreeGrafter"/>
</dbReference>
<organism evidence="8">
    <name type="scientific">Darwinula stevensoni</name>
    <dbReference type="NCBI Taxonomy" id="69355"/>
    <lineage>
        <taxon>Eukaryota</taxon>
        <taxon>Metazoa</taxon>
        <taxon>Ecdysozoa</taxon>
        <taxon>Arthropoda</taxon>
        <taxon>Crustacea</taxon>
        <taxon>Oligostraca</taxon>
        <taxon>Ostracoda</taxon>
        <taxon>Podocopa</taxon>
        <taxon>Podocopida</taxon>
        <taxon>Darwinulocopina</taxon>
        <taxon>Darwinuloidea</taxon>
        <taxon>Darwinulidae</taxon>
        <taxon>Darwinula</taxon>
    </lineage>
</organism>
<dbReference type="Gene3D" id="2.10.90.10">
    <property type="entry name" value="Cystine-knot cytokines"/>
    <property type="match status" value="1"/>
</dbReference>
<feature type="region of interest" description="Disordered" evidence="6">
    <location>
        <begin position="119"/>
        <end position="250"/>
    </location>
</feature>
<evidence type="ECO:0000259" key="7">
    <source>
        <dbReference type="PROSITE" id="PS01225"/>
    </source>
</evidence>
<comment type="caution">
    <text evidence="5">Lacks conserved residue(s) required for the propagation of feature annotation.</text>
</comment>
<dbReference type="GO" id="GO:0048018">
    <property type="term" value="F:receptor ligand activity"/>
    <property type="evidence" value="ECO:0007669"/>
    <property type="project" value="TreeGrafter"/>
</dbReference>
<dbReference type="OrthoDB" id="8196271at2759"/>
<protein>
    <recommendedName>
        <fullName evidence="7">CTCK domain-containing protein</fullName>
    </recommendedName>
</protein>
<dbReference type="InterPro" id="IPR004133">
    <property type="entry name" value="DAN_dom"/>
</dbReference>
<evidence type="ECO:0000256" key="6">
    <source>
        <dbReference type="SAM" id="MobiDB-lite"/>
    </source>
</evidence>